<dbReference type="Gene3D" id="1.10.3720.10">
    <property type="entry name" value="MetI-like"/>
    <property type="match status" value="2"/>
</dbReference>
<proteinExistence type="inferred from homology"/>
<comment type="caution">
    <text evidence="10">The sequence shown here is derived from an EMBL/GenBank/DDBJ whole genome shotgun (WGS) entry which is preliminary data.</text>
</comment>
<keyword evidence="7 8" id="KW-0472">Membrane</keyword>
<feature type="domain" description="ABC transmembrane type-1" evidence="9">
    <location>
        <begin position="330"/>
        <end position="537"/>
    </location>
</feature>
<feature type="transmembrane region" description="Helical" evidence="8">
    <location>
        <begin position="366"/>
        <end position="391"/>
    </location>
</feature>
<keyword evidence="11" id="KW-1185">Reference proteome</keyword>
<keyword evidence="4" id="KW-0997">Cell inner membrane</keyword>
<evidence type="ECO:0000256" key="2">
    <source>
        <dbReference type="ARBA" id="ARBA00022448"/>
    </source>
</evidence>
<dbReference type="InterPro" id="IPR000515">
    <property type="entry name" value="MetI-like"/>
</dbReference>
<dbReference type="InterPro" id="IPR035906">
    <property type="entry name" value="MetI-like_sf"/>
</dbReference>
<keyword evidence="6 8" id="KW-1133">Transmembrane helix</keyword>
<evidence type="ECO:0000256" key="1">
    <source>
        <dbReference type="ARBA" id="ARBA00004429"/>
    </source>
</evidence>
<evidence type="ECO:0000256" key="3">
    <source>
        <dbReference type="ARBA" id="ARBA00022475"/>
    </source>
</evidence>
<evidence type="ECO:0000256" key="5">
    <source>
        <dbReference type="ARBA" id="ARBA00022692"/>
    </source>
</evidence>
<protein>
    <submittedName>
        <fullName evidence="10">ABC transporter permease</fullName>
    </submittedName>
</protein>
<evidence type="ECO:0000256" key="6">
    <source>
        <dbReference type="ARBA" id="ARBA00022989"/>
    </source>
</evidence>
<evidence type="ECO:0000256" key="8">
    <source>
        <dbReference type="RuleBase" id="RU363032"/>
    </source>
</evidence>
<keyword evidence="2 8" id="KW-0813">Transport</keyword>
<evidence type="ECO:0000259" key="9">
    <source>
        <dbReference type="PROSITE" id="PS50928"/>
    </source>
</evidence>
<organism evidence="10 11">
    <name type="scientific">Steroidobacter flavus</name>
    <dbReference type="NCBI Taxonomy" id="1842136"/>
    <lineage>
        <taxon>Bacteria</taxon>
        <taxon>Pseudomonadati</taxon>
        <taxon>Pseudomonadota</taxon>
        <taxon>Gammaproteobacteria</taxon>
        <taxon>Steroidobacterales</taxon>
        <taxon>Steroidobacteraceae</taxon>
        <taxon>Steroidobacter</taxon>
    </lineage>
</organism>
<feature type="domain" description="ABC transmembrane type-1" evidence="9">
    <location>
        <begin position="57"/>
        <end position="258"/>
    </location>
</feature>
<feature type="transmembrane region" description="Helical" evidence="8">
    <location>
        <begin position="232"/>
        <end position="259"/>
    </location>
</feature>
<feature type="transmembrane region" description="Helical" evidence="8">
    <location>
        <begin position="143"/>
        <end position="161"/>
    </location>
</feature>
<feature type="transmembrane region" description="Helical" evidence="8">
    <location>
        <begin position="411"/>
        <end position="433"/>
    </location>
</feature>
<dbReference type="RefSeq" id="WP_380596023.1">
    <property type="nucleotide sequence ID" value="NZ_JBHSDU010000003.1"/>
</dbReference>
<feature type="transmembrane region" description="Helical" evidence="8">
    <location>
        <begin position="198"/>
        <end position="220"/>
    </location>
</feature>
<feature type="transmembrane region" description="Helical" evidence="8">
    <location>
        <begin position="93"/>
        <end position="116"/>
    </location>
</feature>
<dbReference type="EMBL" id="JBHSDU010000003">
    <property type="protein sequence ID" value="MFC4308951.1"/>
    <property type="molecule type" value="Genomic_DNA"/>
</dbReference>
<dbReference type="PANTHER" id="PTHR43357:SF3">
    <property type="entry name" value="FE(3+)-TRANSPORT SYSTEM PERMEASE PROTEIN FBPB 2"/>
    <property type="match status" value="1"/>
</dbReference>
<reference evidence="11" key="1">
    <citation type="journal article" date="2019" name="Int. J. Syst. Evol. Microbiol.">
        <title>The Global Catalogue of Microorganisms (GCM) 10K type strain sequencing project: providing services to taxonomists for standard genome sequencing and annotation.</title>
        <authorList>
            <consortium name="The Broad Institute Genomics Platform"/>
            <consortium name="The Broad Institute Genome Sequencing Center for Infectious Disease"/>
            <person name="Wu L."/>
            <person name="Ma J."/>
        </authorList>
    </citation>
    <scope>NUCLEOTIDE SEQUENCE [LARGE SCALE GENOMIC DNA]</scope>
    <source>
        <strain evidence="11">CGMCC 1.10759</strain>
    </source>
</reference>
<dbReference type="Pfam" id="PF00528">
    <property type="entry name" value="BPD_transp_1"/>
    <property type="match status" value="1"/>
</dbReference>
<evidence type="ECO:0000256" key="4">
    <source>
        <dbReference type="ARBA" id="ARBA00022519"/>
    </source>
</evidence>
<dbReference type="SUPFAM" id="SSF161098">
    <property type="entry name" value="MetI-like"/>
    <property type="match status" value="2"/>
</dbReference>
<comment type="subcellular location">
    <subcellularLocation>
        <location evidence="1">Cell inner membrane</location>
        <topology evidence="1">Multi-pass membrane protein</topology>
    </subcellularLocation>
    <subcellularLocation>
        <location evidence="8">Cell membrane</location>
        <topology evidence="8">Multi-pass membrane protein</topology>
    </subcellularLocation>
</comment>
<dbReference type="PROSITE" id="PS50928">
    <property type="entry name" value="ABC_TM1"/>
    <property type="match status" value="2"/>
</dbReference>
<dbReference type="Proteomes" id="UP001595904">
    <property type="component" value="Unassembled WGS sequence"/>
</dbReference>
<feature type="transmembrane region" description="Helical" evidence="8">
    <location>
        <begin position="519"/>
        <end position="537"/>
    </location>
</feature>
<dbReference type="CDD" id="cd06261">
    <property type="entry name" value="TM_PBP2"/>
    <property type="match status" value="2"/>
</dbReference>
<keyword evidence="3" id="KW-1003">Cell membrane</keyword>
<evidence type="ECO:0000313" key="11">
    <source>
        <dbReference type="Proteomes" id="UP001595904"/>
    </source>
</evidence>
<accession>A0ABV8SNG6</accession>
<comment type="similarity">
    <text evidence="8">Belongs to the binding-protein-dependent transport system permease family.</text>
</comment>
<feature type="transmembrane region" description="Helical" evidence="8">
    <location>
        <begin position="334"/>
        <end position="354"/>
    </location>
</feature>
<feature type="transmembrane region" description="Helical" evidence="8">
    <location>
        <begin position="60"/>
        <end position="81"/>
    </location>
</feature>
<name>A0ABV8SNG6_9GAMM</name>
<gene>
    <name evidence="10" type="ORF">ACFPN2_07665</name>
</gene>
<evidence type="ECO:0000313" key="10">
    <source>
        <dbReference type="EMBL" id="MFC4308951.1"/>
    </source>
</evidence>
<sequence length="545" mass="58830">MMQPETRRAWRDPLSMVLAVVLCLPALVPLLVIAHATISPEAEVWAHLSRYVLPEVTINTIKLLIGVALLSGVVGTALAWLTSICEFPGRRFFDWALLLPLAIPTYVLAFVAVGFLDFSGPLQSWLRAWTGTSAWVPKIRSTGGVIIVLSLALYPYVYLLARTAFLTQGRRALEAAQMLGIGRVAATWKVALPMARPWIAAGIALTCMETLADFGAVSVFNYNTFTTAIYRAWFGMFSVSAALELAGVLLLFVIAAFALERSSRAGAHFASSRDMTREATRLHLSPVARWGAFAGATIVLALAFVLPLLQLLIWSIKNVGDIDSRYWGFIARSLMLAGSAAIVIVAASLALAYIERRRSTTPIRVLVRLATLGYAIPGTVLAVGIAVPLVLLNNQLQGLLRGWLGDAAPVLLLQGTLLAVLIAYLARFLTVGFNPVESGLQRVTRSIDEAAASLGVVGTDLIRKVHVPLLRTSLATAATLVFVDVMKEMPITLITRPPGWDTLAVRVWEMTSEGEWERAALPAVAIVLVGLIPAAMLTRRGAHVA</sequence>
<keyword evidence="5 8" id="KW-0812">Transmembrane</keyword>
<feature type="transmembrane region" description="Helical" evidence="8">
    <location>
        <begin position="290"/>
        <end position="314"/>
    </location>
</feature>
<evidence type="ECO:0000256" key="7">
    <source>
        <dbReference type="ARBA" id="ARBA00023136"/>
    </source>
</evidence>
<dbReference type="PANTHER" id="PTHR43357">
    <property type="entry name" value="INNER MEMBRANE ABC TRANSPORTER PERMEASE PROTEIN YDCV"/>
    <property type="match status" value="1"/>
</dbReference>